<feature type="transmembrane region" description="Helical" evidence="6">
    <location>
        <begin position="65"/>
        <end position="84"/>
    </location>
</feature>
<evidence type="ECO:0000256" key="6">
    <source>
        <dbReference type="SAM" id="Phobius"/>
    </source>
</evidence>
<name>A0A2T3AD86_9PEZI</name>
<dbReference type="GO" id="GO:0005576">
    <property type="term" value="C:extracellular region"/>
    <property type="evidence" value="ECO:0007669"/>
    <property type="project" value="UniProtKB-SubCell"/>
</dbReference>
<dbReference type="InParanoid" id="A0A2T3AD86"/>
<evidence type="ECO:0000256" key="2">
    <source>
        <dbReference type="ARBA" id="ARBA00022692"/>
    </source>
</evidence>
<evidence type="ECO:0000256" key="3">
    <source>
        <dbReference type="ARBA" id="ARBA00022989"/>
    </source>
</evidence>
<evidence type="ECO:0000256" key="4">
    <source>
        <dbReference type="ARBA" id="ARBA00023136"/>
    </source>
</evidence>
<feature type="transmembrane region" description="Helical" evidence="6">
    <location>
        <begin position="228"/>
        <end position="251"/>
    </location>
</feature>
<evidence type="ECO:0000313" key="8">
    <source>
        <dbReference type="EMBL" id="PSR92273.1"/>
    </source>
</evidence>
<evidence type="ECO:0000313" key="9">
    <source>
        <dbReference type="Proteomes" id="UP000241462"/>
    </source>
</evidence>
<feature type="domain" description="Rhodopsin" evidence="7">
    <location>
        <begin position="106"/>
        <end position="287"/>
    </location>
</feature>
<keyword evidence="4 6" id="KW-0472">Membrane</keyword>
<feature type="non-terminal residue" evidence="8">
    <location>
        <position position="287"/>
    </location>
</feature>
<reference evidence="8 9" key="1">
    <citation type="journal article" date="2018" name="Mycol. Prog.">
        <title>Coniella lustricola, a new species from submerged detritus.</title>
        <authorList>
            <person name="Raudabaugh D.B."/>
            <person name="Iturriaga T."/>
            <person name="Carver A."/>
            <person name="Mondo S."/>
            <person name="Pangilinan J."/>
            <person name="Lipzen A."/>
            <person name="He G."/>
            <person name="Amirebrahimi M."/>
            <person name="Grigoriev I.V."/>
            <person name="Miller A.N."/>
        </authorList>
    </citation>
    <scope>NUCLEOTIDE SEQUENCE [LARGE SCALE GENOMIC DNA]</scope>
    <source>
        <strain evidence="8 9">B22-T-1</strain>
    </source>
</reference>
<dbReference type="OrthoDB" id="2496787at2759"/>
<feature type="transmembrane region" description="Helical" evidence="6">
    <location>
        <begin position="189"/>
        <end position="208"/>
    </location>
</feature>
<proteinExistence type="inferred from homology"/>
<feature type="non-terminal residue" evidence="8">
    <location>
        <position position="1"/>
    </location>
</feature>
<feature type="transmembrane region" description="Helical" evidence="6">
    <location>
        <begin position="142"/>
        <end position="169"/>
    </location>
</feature>
<evidence type="ECO:0000259" key="7">
    <source>
        <dbReference type="Pfam" id="PF20684"/>
    </source>
</evidence>
<dbReference type="PANTHER" id="PTHR33048:SF47">
    <property type="entry name" value="INTEGRAL MEMBRANE PROTEIN-RELATED"/>
    <property type="match status" value="1"/>
</dbReference>
<dbReference type="PANTHER" id="PTHR33048">
    <property type="entry name" value="PTH11-LIKE INTEGRAL MEMBRANE PROTEIN (AFU_ORTHOLOGUE AFUA_5G11245)"/>
    <property type="match status" value="1"/>
</dbReference>
<accession>A0A2T3AD86</accession>
<sequence>CVLTQIPLSACTSFLNTTCICTNAPLKSAAQACVLSSCTISDGIALAKAQATACEYPVRNMRDKLYAPMSLELIGVICVFLRLYSRWRYTGRYEVDDWIMVVCMPLFYIDEAFYLIVLTLTKLAMLFCYLRLFPQPTFHRVCYLVISSVTLSGLVLLFLQIFQCLPLAYIWEGWLGTWEGSHTCLDVHVLAYSAAAVSIAQDVVILIIPMPMLRGLQTGVKLKLEVCIMFSLGFFILLTSCIRLNFIVKFADTTNPSWDYSNALIWTGLEGGVSMIVVSLPAIRTLL</sequence>
<dbReference type="GO" id="GO:0098552">
    <property type="term" value="C:side of membrane"/>
    <property type="evidence" value="ECO:0007669"/>
    <property type="project" value="UniProtKB-KW"/>
</dbReference>
<dbReference type="EMBL" id="KZ678408">
    <property type="protein sequence ID" value="PSR92273.1"/>
    <property type="molecule type" value="Genomic_DNA"/>
</dbReference>
<evidence type="ECO:0000256" key="5">
    <source>
        <dbReference type="ARBA" id="ARBA00038359"/>
    </source>
</evidence>
<gene>
    <name evidence="8" type="ORF">BD289DRAFT_345568</name>
</gene>
<dbReference type="InterPro" id="IPR049326">
    <property type="entry name" value="Rhodopsin_dom_fungi"/>
</dbReference>
<dbReference type="Proteomes" id="UP000241462">
    <property type="component" value="Unassembled WGS sequence"/>
</dbReference>
<protein>
    <recommendedName>
        <fullName evidence="7">Rhodopsin domain-containing protein</fullName>
    </recommendedName>
</protein>
<keyword evidence="2 6" id="KW-0812">Transmembrane</keyword>
<dbReference type="AlphaFoldDB" id="A0A2T3AD86"/>
<keyword evidence="3 6" id="KW-1133">Transmembrane helix</keyword>
<dbReference type="InterPro" id="IPR052337">
    <property type="entry name" value="SAT4-like"/>
</dbReference>
<keyword evidence="9" id="KW-1185">Reference proteome</keyword>
<comment type="similarity">
    <text evidence="5">Belongs to the SAT4 family.</text>
</comment>
<organism evidence="8 9">
    <name type="scientific">Coniella lustricola</name>
    <dbReference type="NCBI Taxonomy" id="2025994"/>
    <lineage>
        <taxon>Eukaryota</taxon>
        <taxon>Fungi</taxon>
        <taxon>Dikarya</taxon>
        <taxon>Ascomycota</taxon>
        <taxon>Pezizomycotina</taxon>
        <taxon>Sordariomycetes</taxon>
        <taxon>Sordariomycetidae</taxon>
        <taxon>Diaporthales</taxon>
        <taxon>Schizoparmaceae</taxon>
        <taxon>Coniella</taxon>
    </lineage>
</organism>
<dbReference type="Pfam" id="PF20684">
    <property type="entry name" value="Fung_rhodopsin"/>
    <property type="match status" value="1"/>
</dbReference>
<evidence type="ECO:0000256" key="1">
    <source>
        <dbReference type="ARBA" id="ARBA00004141"/>
    </source>
</evidence>
<comment type="subcellular location">
    <subcellularLocation>
        <location evidence="1">Membrane</location>
        <topology evidence="1">Multi-pass membrane protein</topology>
    </subcellularLocation>
</comment>
<feature type="transmembrane region" description="Helical" evidence="6">
    <location>
        <begin position="263"/>
        <end position="283"/>
    </location>
</feature>